<dbReference type="CDD" id="cd03145">
    <property type="entry name" value="GAT1_cyanophycinase"/>
    <property type="match status" value="1"/>
</dbReference>
<name>A0ABV7CKZ2_9GAMM</name>
<gene>
    <name evidence="7" type="ORF">ACFOEE_12230</name>
</gene>
<reference evidence="8" key="1">
    <citation type="journal article" date="2019" name="Int. J. Syst. Evol. Microbiol.">
        <title>The Global Catalogue of Microorganisms (GCM) 10K type strain sequencing project: providing services to taxonomists for standard genome sequencing and annotation.</title>
        <authorList>
            <consortium name="The Broad Institute Genomics Platform"/>
            <consortium name="The Broad Institute Genome Sequencing Center for Infectious Disease"/>
            <person name="Wu L."/>
            <person name="Ma J."/>
        </authorList>
    </citation>
    <scope>NUCLEOTIDE SEQUENCE [LARGE SCALE GENOMIC DNA]</scope>
    <source>
        <strain evidence="8">KCTC 42730</strain>
    </source>
</reference>
<dbReference type="PANTHER" id="PTHR36175">
    <property type="entry name" value="CYANOPHYCINASE"/>
    <property type="match status" value="1"/>
</dbReference>
<evidence type="ECO:0000313" key="7">
    <source>
        <dbReference type="EMBL" id="MFC3033289.1"/>
    </source>
</evidence>
<dbReference type="InterPro" id="IPR029062">
    <property type="entry name" value="Class_I_gatase-like"/>
</dbReference>
<dbReference type="PANTHER" id="PTHR36175:SF1">
    <property type="entry name" value="CYANOPHYCINASE"/>
    <property type="match status" value="1"/>
</dbReference>
<comment type="caution">
    <text evidence="7">The sequence shown here is derived from an EMBL/GenBank/DDBJ whole genome shotgun (WGS) entry which is preliminary data.</text>
</comment>
<keyword evidence="2" id="KW-0645">Protease</keyword>
<sequence>MKPSRIAMSLLTLLLSTGASAACLTTETQSNDTEANAEQGLCSGVLVQGNIDSRTDLDWFKFTTTSAGTISLNLSHASADDFDWGLYKTTGSAVLSGASSANPETGSYQGDAGDYFIKVSRYSGTGWYDLTVNYPTGSSGGSGNCSYGTRPTKPGGLKAYLVGNTQDQCPSLGNEAGVLLMGGGTDVDEAFSNRVKPHIQGGDVVVLRTSGTDAYNDYLLPLLNADSVETLIVDTASKANSDYVDWAIRSAEFVFIAGGDQSDYLNQWQGTKVQTALNHVYSKKGIIGGTSAGNAVQGQYIYDPDGLLGAISAEVVTDFCHETINISSNFLSTPILQGVITDTHFQERDRMGRMATFFAHLSNQKYAIGVSEHSALYVKESGTSVIDGTGNVYVVGKDSQTQFNQISCGQPVIIQNLLNYRLQAGDTFNLTTGASNVTPERLSIDGRNTNFYAPLNPY</sequence>
<keyword evidence="7" id="KW-0121">Carboxypeptidase</keyword>
<feature type="chain" id="PRO_5047263410" evidence="5">
    <location>
        <begin position="22"/>
        <end position="458"/>
    </location>
</feature>
<keyword evidence="3 7" id="KW-0378">Hydrolase</keyword>
<evidence type="ECO:0000256" key="2">
    <source>
        <dbReference type="ARBA" id="ARBA00022670"/>
    </source>
</evidence>
<dbReference type="Proteomes" id="UP001595453">
    <property type="component" value="Unassembled WGS sequence"/>
</dbReference>
<accession>A0ABV7CKZ2</accession>
<dbReference type="Pfam" id="PF04151">
    <property type="entry name" value="PPC"/>
    <property type="match status" value="1"/>
</dbReference>
<dbReference type="Gene3D" id="3.40.50.880">
    <property type="match status" value="1"/>
</dbReference>
<dbReference type="EMBL" id="JBHRSD010000018">
    <property type="protein sequence ID" value="MFC3033289.1"/>
    <property type="molecule type" value="Genomic_DNA"/>
</dbReference>
<dbReference type="RefSeq" id="WP_377124622.1">
    <property type="nucleotide sequence ID" value="NZ_JBHRSD010000018.1"/>
</dbReference>
<dbReference type="Pfam" id="PF03575">
    <property type="entry name" value="Peptidase_S51"/>
    <property type="match status" value="1"/>
</dbReference>
<keyword evidence="5" id="KW-0732">Signal</keyword>
<evidence type="ECO:0000313" key="8">
    <source>
        <dbReference type="Proteomes" id="UP001595453"/>
    </source>
</evidence>
<dbReference type="Gene3D" id="2.60.120.380">
    <property type="match status" value="1"/>
</dbReference>
<evidence type="ECO:0000256" key="1">
    <source>
        <dbReference type="ARBA" id="ARBA00006534"/>
    </source>
</evidence>
<dbReference type="EC" id="3.4.15.6" evidence="7"/>
<keyword evidence="8" id="KW-1185">Reference proteome</keyword>
<dbReference type="InterPro" id="IPR007280">
    <property type="entry name" value="Peptidase_C_arc/bac"/>
</dbReference>
<dbReference type="GO" id="GO:0004180">
    <property type="term" value="F:carboxypeptidase activity"/>
    <property type="evidence" value="ECO:0007669"/>
    <property type="project" value="UniProtKB-KW"/>
</dbReference>
<evidence type="ECO:0000256" key="3">
    <source>
        <dbReference type="ARBA" id="ARBA00022801"/>
    </source>
</evidence>
<protein>
    <submittedName>
        <fullName evidence="7">Cyanophycinase</fullName>
        <ecNumber evidence="7">3.4.15.6</ecNumber>
    </submittedName>
</protein>
<dbReference type="SUPFAM" id="SSF89260">
    <property type="entry name" value="Collagen-binding domain"/>
    <property type="match status" value="1"/>
</dbReference>
<keyword evidence="4" id="KW-0720">Serine protease</keyword>
<feature type="signal peptide" evidence="5">
    <location>
        <begin position="1"/>
        <end position="21"/>
    </location>
</feature>
<dbReference type="PROSITE" id="PS51257">
    <property type="entry name" value="PROKAR_LIPOPROTEIN"/>
    <property type="match status" value="1"/>
</dbReference>
<proteinExistence type="inferred from homology"/>
<comment type="similarity">
    <text evidence="1">Belongs to the peptidase S51 family.</text>
</comment>
<dbReference type="InterPro" id="IPR005320">
    <property type="entry name" value="Peptidase_S51"/>
</dbReference>
<evidence type="ECO:0000256" key="5">
    <source>
        <dbReference type="SAM" id="SignalP"/>
    </source>
</evidence>
<evidence type="ECO:0000259" key="6">
    <source>
        <dbReference type="Pfam" id="PF04151"/>
    </source>
</evidence>
<organism evidence="7 8">
    <name type="scientific">Pseudoalteromonas fenneropenaei</name>
    <dbReference type="NCBI Taxonomy" id="1737459"/>
    <lineage>
        <taxon>Bacteria</taxon>
        <taxon>Pseudomonadati</taxon>
        <taxon>Pseudomonadota</taxon>
        <taxon>Gammaproteobacteria</taxon>
        <taxon>Alteromonadales</taxon>
        <taxon>Pseudoalteromonadaceae</taxon>
        <taxon>Pseudoalteromonas</taxon>
    </lineage>
</organism>
<dbReference type="SUPFAM" id="SSF52317">
    <property type="entry name" value="Class I glutamine amidotransferase-like"/>
    <property type="match status" value="1"/>
</dbReference>
<dbReference type="GO" id="GO:0008241">
    <property type="term" value="F:peptidyl-dipeptidase activity"/>
    <property type="evidence" value="ECO:0007669"/>
    <property type="project" value="UniProtKB-EC"/>
</dbReference>
<feature type="domain" description="Peptidase C-terminal archaeal/bacterial" evidence="6">
    <location>
        <begin position="57"/>
        <end position="120"/>
    </location>
</feature>
<evidence type="ECO:0000256" key="4">
    <source>
        <dbReference type="ARBA" id="ARBA00022825"/>
    </source>
</evidence>